<sequence>MRGAWECLPGRSASGETVQSMFLEHYPGMTEKYLHSISETALQRWSLLDALIIHRVGEMQPGDTIVLVAAWAGHRAPAFEACRFLIEQLKSRAPFWKRESLDEGIRWVEKN</sequence>
<dbReference type="PANTHER" id="PTHR23404">
    <property type="entry name" value="MOLYBDOPTERIN SYNTHASE RELATED"/>
    <property type="match status" value="1"/>
</dbReference>
<dbReference type="Pfam" id="PF02391">
    <property type="entry name" value="MoaE"/>
    <property type="match status" value="1"/>
</dbReference>
<dbReference type="InterPro" id="IPR003448">
    <property type="entry name" value="Mopterin_biosynth_MoaE"/>
</dbReference>
<evidence type="ECO:0000256" key="7">
    <source>
        <dbReference type="ARBA" id="ARBA00029745"/>
    </source>
</evidence>
<evidence type="ECO:0000313" key="12">
    <source>
        <dbReference type="EMBL" id="OAD22628.1"/>
    </source>
</evidence>
<proteinExistence type="inferred from homology"/>
<reference evidence="12 13" key="1">
    <citation type="submission" date="2016-05" db="EMBL/GenBank/DDBJ databases">
        <title>Single-cell genome of chain-forming Candidatus Thiomargarita nelsonii and comparison to other large sulfur-oxidizing bacteria.</title>
        <authorList>
            <person name="Winkel M."/>
            <person name="Salman V."/>
            <person name="Woyke T."/>
            <person name="Schulz-Vogt H."/>
            <person name="Richter M."/>
            <person name="Flood B."/>
            <person name="Bailey J."/>
            <person name="Amann R."/>
            <person name="Mussmann M."/>
        </authorList>
    </citation>
    <scope>NUCLEOTIDE SEQUENCE [LARGE SCALE GENOMIC DNA]</scope>
    <source>
        <strain evidence="12 13">THI036</strain>
    </source>
</reference>
<dbReference type="GO" id="GO:0006777">
    <property type="term" value="P:Mo-molybdopterin cofactor biosynthetic process"/>
    <property type="evidence" value="ECO:0007669"/>
    <property type="project" value="UniProtKB-KW"/>
</dbReference>
<dbReference type="EMBL" id="LUTY01000824">
    <property type="protein sequence ID" value="OAD22628.1"/>
    <property type="molecule type" value="Genomic_DNA"/>
</dbReference>
<organism evidence="12 13">
    <name type="scientific">Candidatus Thiomargarita nelsonii</name>
    <dbReference type="NCBI Taxonomy" id="1003181"/>
    <lineage>
        <taxon>Bacteria</taxon>
        <taxon>Pseudomonadati</taxon>
        <taxon>Pseudomonadota</taxon>
        <taxon>Gammaproteobacteria</taxon>
        <taxon>Thiotrichales</taxon>
        <taxon>Thiotrichaceae</taxon>
        <taxon>Thiomargarita</taxon>
    </lineage>
</organism>
<comment type="caution">
    <text evidence="12">The sequence shown here is derived from an EMBL/GenBank/DDBJ whole genome shotgun (WGS) entry which is preliminary data.</text>
</comment>
<comment type="similarity">
    <text evidence="2">Belongs to the MoaE family.</text>
</comment>
<dbReference type="SUPFAM" id="SSF54690">
    <property type="entry name" value="Molybdopterin synthase subunit MoaE"/>
    <property type="match status" value="1"/>
</dbReference>
<dbReference type="AlphaFoldDB" id="A0A176S3Y1"/>
<name>A0A176S3Y1_9GAMM</name>
<evidence type="ECO:0000256" key="8">
    <source>
        <dbReference type="ARBA" id="ARBA00030407"/>
    </source>
</evidence>
<evidence type="ECO:0000256" key="10">
    <source>
        <dbReference type="ARBA" id="ARBA00032474"/>
    </source>
</evidence>
<comment type="pathway">
    <text evidence="1">Cofactor biosynthesis; molybdopterin biosynthesis.</text>
</comment>
<dbReference type="InterPro" id="IPR036563">
    <property type="entry name" value="MoaE_sf"/>
</dbReference>
<gene>
    <name evidence="12" type="ORF">THIOM_001554</name>
</gene>
<dbReference type="CDD" id="cd00756">
    <property type="entry name" value="MoaE"/>
    <property type="match status" value="1"/>
</dbReference>
<dbReference type="Proteomes" id="UP000076962">
    <property type="component" value="Unassembled WGS sequence"/>
</dbReference>
<accession>A0A176S3Y1</accession>
<evidence type="ECO:0000256" key="3">
    <source>
        <dbReference type="ARBA" id="ARBA00011950"/>
    </source>
</evidence>
<dbReference type="UniPathway" id="UPA00344"/>
<evidence type="ECO:0000313" key="13">
    <source>
        <dbReference type="Proteomes" id="UP000076962"/>
    </source>
</evidence>
<dbReference type="EC" id="2.8.1.12" evidence="3"/>
<dbReference type="Gene3D" id="3.90.1170.40">
    <property type="entry name" value="Molybdopterin biosynthesis MoaE subunit"/>
    <property type="match status" value="1"/>
</dbReference>
<dbReference type="GO" id="GO:0030366">
    <property type="term" value="F:molybdopterin synthase activity"/>
    <property type="evidence" value="ECO:0007669"/>
    <property type="project" value="UniProtKB-EC"/>
</dbReference>
<evidence type="ECO:0000256" key="2">
    <source>
        <dbReference type="ARBA" id="ARBA00005426"/>
    </source>
</evidence>
<evidence type="ECO:0000256" key="5">
    <source>
        <dbReference type="ARBA" id="ARBA00023150"/>
    </source>
</evidence>
<evidence type="ECO:0000256" key="11">
    <source>
        <dbReference type="ARBA" id="ARBA00049878"/>
    </source>
</evidence>
<keyword evidence="5" id="KW-0501">Molybdenum cofactor biosynthesis</keyword>
<dbReference type="PATRIC" id="fig|1003181.4.peg.2137"/>
<comment type="subunit">
    <text evidence="6">Heterotetramer of 2 MoaD subunits and 2 MoaE subunits. Also stable as homodimer. The enzyme changes between these two forms during catalysis.</text>
</comment>
<evidence type="ECO:0000256" key="1">
    <source>
        <dbReference type="ARBA" id="ARBA00005046"/>
    </source>
</evidence>
<evidence type="ECO:0000256" key="6">
    <source>
        <dbReference type="ARBA" id="ARBA00026066"/>
    </source>
</evidence>
<comment type="catalytic activity">
    <reaction evidence="11">
        <text>2 [molybdopterin-synthase sulfur-carrier protein]-C-terminal-Gly-aminoethanethioate + cyclic pyranopterin phosphate + H2O = molybdopterin + 2 [molybdopterin-synthase sulfur-carrier protein]-C-terminal Gly-Gly + 2 H(+)</text>
        <dbReference type="Rhea" id="RHEA:26333"/>
        <dbReference type="Rhea" id="RHEA-COMP:12202"/>
        <dbReference type="Rhea" id="RHEA-COMP:19907"/>
        <dbReference type="ChEBI" id="CHEBI:15377"/>
        <dbReference type="ChEBI" id="CHEBI:15378"/>
        <dbReference type="ChEBI" id="CHEBI:58698"/>
        <dbReference type="ChEBI" id="CHEBI:59648"/>
        <dbReference type="ChEBI" id="CHEBI:90778"/>
        <dbReference type="ChEBI" id="CHEBI:232372"/>
        <dbReference type="EC" id="2.8.1.12"/>
    </reaction>
</comment>
<keyword evidence="13" id="KW-1185">Reference proteome</keyword>
<evidence type="ECO:0000256" key="9">
    <source>
        <dbReference type="ARBA" id="ARBA00030781"/>
    </source>
</evidence>
<evidence type="ECO:0000256" key="4">
    <source>
        <dbReference type="ARBA" id="ARBA00013858"/>
    </source>
</evidence>
<protein>
    <recommendedName>
        <fullName evidence="4">Molybdopterin synthase catalytic subunit</fullName>
        <ecNumber evidence="3">2.8.1.12</ecNumber>
    </recommendedName>
    <alternativeName>
        <fullName evidence="9">MPT synthase subunit 2</fullName>
    </alternativeName>
    <alternativeName>
        <fullName evidence="7">Molybdenum cofactor biosynthesis protein E</fullName>
    </alternativeName>
    <alternativeName>
        <fullName evidence="8">Molybdopterin-converting factor large subunit</fullName>
    </alternativeName>
    <alternativeName>
        <fullName evidence="10">Molybdopterin-converting factor subunit 2</fullName>
    </alternativeName>
</protein>